<evidence type="ECO:0000256" key="4">
    <source>
        <dbReference type="ARBA" id="ARBA00022989"/>
    </source>
</evidence>
<feature type="transmembrane region" description="Helical" evidence="10">
    <location>
        <begin position="215"/>
        <end position="237"/>
    </location>
</feature>
<name>A0A411JK93_AEDAE</name>
<evidence type="ECO:0000256" key="8">
    <source>
        <dbReference type="ARBA" id="ARBA00023224"/>
    </source>
</evidence>
<protein>
    <submittedName>
        <fullName evidence="12">Neuropeptide FF receptor</fullName>
    </submittedName>
</protein>
<evidence type="ECO:0000313" key="12">
    <source>
        <dbReference type="EMBL" id="QBC65437.1"/>
    </source>
</evidence>
<dbReference type="AlphaFoldDB" id="A0A411JK93"/>
<reference evidence="14" key="1">
    <citation type="submission" date="2017-06" db="EMBL/GenBank/DDBJ databases">
        <title>Aedes aegypti genome working group (AGWG) sequencing and assembly.</title>
        <authorList>
            <consortium name="Aedes aegypti Genome Working Group (AGWG)"/>
            <person name="Matthews B.J."/>
        </authorList>
    </citation>
    <scope>NUCLEOTIDE SEQUENCE [LARGE SCALE GENOMIC DNA]</scope>
    <source>
        <strain evidence="14">LVP_AGWG</strain>
    </source>
</reference>
<keyword evidence="5" id="KW-0297">G-protein coupled receptor</keyword>
<dbReference type="VEuPathDB" id="VectorBase:AAEL008267"/>
<dbReference type="GO" id="GO:0004930">
    <property type="term" value="F:G protein-coupled receptor activity"/>
    <property type="evidence" value="ECO:0007669"/>
    <property type="project" value="UniProtKB-KW"/>
</dbReference>
<dbReference type="PRINTS" id="PR00237">
    <property type="entry name" value="GPCRRHODOPSN"/>
</dbReference>
<dbReference type="InterPro" id="IPR017452">
    <property type="entry name" value="GPCR_Rhodpsn_7TM"/>
</dbReference>
<dbReference type="GO" id="GO:0016020">
    <property type="term" value="C:membrane"/>
    <property type="evidence" value="ECO:0007669"/>
    <property type="project" value="UniProtKB-SubCell"/>
</dbReference>
<dbReference type="EnsemblMetazoa" id="AAEL008267-RC">
    <property type="protein sequence ID" value="AAEL008267-PC"/>
    <property type="gene ID" value="AAEL008267"/>
</dbReference>
<evidence type="ECO:0000256" key="2">
    <source>
        <dbReference type="ARBA" id="ARBA00010663"/>
    </source>
</evidence>
<reference evidence="13" key="3">
    <citation type="submission" date="2022-10" db="UniProtKB">
        <authorList>
            <consortium name="EnsemblMetazoa"/>
        </authorList>
    </citation>
    <scope>IDENTIFICATION</scope>
    <source>
        <strain evidence="13">LVP_AGWG</strain>
    </source>
</reference>
<dbReference type="SUPFAM" id="SSF81321">
    <property type="entry name" value="Family A G protein-coupled receptor-like"/>
    <property type="match status" value="1"/>
</dbReference>
<keyword evidence="7 12" id="KW-0675">Receptor</keyword>
<feature type="transmembrane region" description="Helical" evidence="10">
    <location>
        <begin position="307"/>
        <end position="327"/>
    </location>
</feature>
<evidence type="ECO:0000256" key="3">
    <source>
        <dbReference type="ARBA" id="ARBA00022692"/>
    </source>
</evidence>
<feature type="domain" description="G-protein coupled receptors family 1 profile" evidence="11">
    <location>
        <begin position="67"/>
        <end position="325"/>
    </location>
</feature>
<evidence type="ECO:0000256" key="7">
    <source>
        <dbReference type="ARBA" id="ARBA00023170"/>
    </source>
</evidence>
<keyword evidence="6 10" id="KW-0472">Membrane</keyword>
<evidence type="ECO:0000313" key="14">
    <source>
        <dbReference type="Proteomes" id="UP000008820"/>
    </source>
</evidence>
<feature type="transmembrane region" description="Helical" evidence="10">
    <location>
        <begin position="88"/>
        <end position="108"/>
    </location>
</feature>
<reference evidence="12" key="2">
    <citation type="journal article" date="2019" name="Cell">
        <title>Small-Molecule Agonists of Ae. aegypti Neuropeptide Y Receptor Block Mosquito Biting.</title>
        <authorList>
            <person name="Duvall L.B."/>
            <person name="Ramos-Espiritu L."/>
            <person name="Barsoum K.E."/>
            <person name="Glickman J.F."/>
            <person name="Vosshall L.B."/>
        </authorList>
    </citation>
    <scope>NUCLEOTIDE SEQUENCE</scope>
</reference>
<evidence type="ECO:0000256" key="1">
    <source>
        <dbReference type="ARBA" id="ARBA00004141"/>
    </source>
</evidence>
<feature type="transmembrane region" description="Helical" evidence="10">
    <location>
        <begin position="265"/>
        <end position="287"/>
    </location>
</feature>
<dbReference type="Proteomes" id="UP000008820">
    <property type="component" value="Unassembled WGS sequence"/>
</dbReference>
<feature type="transmembrane region" description="Helical" evidence="10">
    <location>
        <begin position="50"/>
        <end position="76"/>
    </location>
</feature>
<dbReference type="Pfam" id="PF00001">
    <property type="entry name" value="7tm_1"/>
    <property type="match status" value="1"/>
</dbReference>
<dbReference type="EMBL" id="MH810172">
    <property type="protein sequence ID" value="QBC65437.1"/>
    <property type="molecule type" value="mRNA"/>
</dbReference>
<feature type="transmembrane region" description="Helical" evidence="10">
    <location>
        <begin position="128"/>
        <end position="146"/>
    </location>
</feature>
<accession>A0A411JK93</accession>
<keyword evidence="4 10" id="KW-1133">Transmembrane helix</keyword>
<keyword evidence="8" id="KW-0807">Transducer</keyword>
<evidence type="ECO:0000256" key="9">
    <source>
        <dbReference type="SAM" id="MobiDB-lite"/>
    </source>
</evidence>
<evidence type="ECO:0000256" key="6">
    <source>
        <dbReference type="ARBA" id="ARBA00023136"/>
    </source>
</evidence>
<keyword evidence="14" id="KW-1185">Reference proteome</keyword>
<dbReference type="InParanoid" id="A0A411JK93"/>
<feature type="compositionally biased region" description="Polar residues" evidence="9">
    <location>
        <begin position="408"/>
        <end position="433"/>
    </location>
</feature>
<proteinExistence type="evidence at transcript level"/>
<evidence type="ECO:0000313" key="13">
    <source>
        <dbReference type="EnsemblMetazoa" id="AAEL008267-PC"/>
    </source>
</evidence>
<comment type="subcellular location">
    <subcellularLocation>
        <location evidence="1">Membrane</location>
        <topology evidence="1">Multi-pass membrane protein</topology>
    </subcellularLocation>
</comment>
<dbReference type="Gene3D" id="1.20.1070.10">
    <property type="entry name" value="Rhodopsin 7-helix transmembrane proteins"/>
    <property type="match status" value="1"/>
</dbReference>
<dbReference type="PROSITE" id="PS50262">
    <property type="entry name" value="G_PROTEIN_RECEP_F1_2"/>
    <property type="match status" value="1"/>
</dbReference>
<evidence type="ECO:0000256" key="5">
    <source>
        <dbReference type="ARBA" id="ARBA00023040"/>
    </source>
</evidence>
<sequence>MKTGFSLQPEDASLLRVPAPRFFWAMPTAINTSQHSYPMEVWDQIPDKDIILKLSVLIPIVLFGILGNVSLLEIIFSNRSLRTPTHMLIANLALIDLVTLLICPPMFILHDIHQSYVLGPIGCKLEGFVEGGLLITSILALCVVSYDRLAAIVLSRKARFKMSSVIVASIGCWILGFVAALPLAIYRNFKERDWSNFHETFCSEDKHVMPLYWDYIIILLVWLPLSVMMVTYSTILCKLDRYERKAMNREHPMVVRYKSRVAKTLFIVLITFIIVRIPFTVMILIYYKDVDDNNSFAISESFIMLWWFAKVAFIFLYSAMNPIIYGLTNRTFRRAFRDSRILGTLLRFSDDEQVDEKPKKPRIISFSKKTHTEGMISKRGIKRRSATNWLNSTIRWKDRRYNNRKVENNNPEANGTQSSETGARNASQEQKASVNEPIIAKLT</sequence>
<evidence type="ECO:0000256" key="10">
    <source>
        <dbReference type="SAM" id="Phobius"/>
    </source>
</evidence>
<gene>
    <name evidence="13" type="primary">110681163</name>
    <name evidence="12" type="ORF">LOC110681163</name>
</gene>
<dbReference type="InterPro" id="IPR000276">
    <property type="entry name" value="GPCR_Rhodpsn"/>
</dbReference>
<dbReference type="PANTHER" id="PTHR24235">
    <property type="entry name" value="NEUROPEPTIDE Y RECEPTOR"/>
    <property type="match status" value="1"/>
</dbReference>
<dbReference type="PANTHER" id="PTHR24235:SF12">
    <property type="entry name" value="G-PROTEIN COUPLED RECEPTORS FAMILY 1 PROFILE DOMAIN-CONTAINING PROTEIN"/>
    <property type="match status" value="1"/>
</dbReference>
<dbReference type="OrthoDB" id="9946013at2759"/>
<feature type="transmembrane region" description="Helical" evidence="10">
    <location>
        <begin position="166"/>
        <end position="186"/>
    </location>
</feature>
<feature type="region of interest" description="Disordered" evidence="9">
    <location>
        <begin position="400"/>
        <end position="443"/>
    </location>
</feature>
<organism evidence="12">
    <name type="scientific">Aedes aegypti</name>
    <name type="common">Yellowfever mosquito</name>
    <name type="synonym">Culex aegypti</name>
    <dbReference type="NCBI Taxonomy" id="7159"/>
    <lineage>
        <taxon>Eukaryota</taxon>
        <taxon>Metazoa</taxon>
        <taxon>Ecdysozoa</taxon>
        <taxon>Arthropoda</taxon>
        <taxon>Hexapoda</taxon>
        <taxon>Insecta</taxon>
        <taxon>Pterygota</taxon>
        <taxon>Neoptera</taxon>
        <taxon>Endopterygota</taxon>
        <taxon>Diptera</taxon>
        <taxon>Nematocera</taxon>
        <taxon>Culicoidea</taxon>
        <taxon>Culicidae</taxon>
        <taxon>Culicinae</taxon>
        <taxon>Aedini</taxon>
        <taxon>Aedes</taxon>
        <taxon>Stegomyia</taxon>
    </lineage>
</organism>
<keyword evidence="3 10" id="KW-0812">Transmembrane</keyword>
<evidence type="ECO:0000259" key="11">
    <source>
        <dbReference type="PROSITE" id="PS50262"/>
    </source>
</evidence>
<dbReference type="SMART" id="SM01381">
    <property type="entry name" value="7TM_GPCR_Srsx"/>
    <property type="match status" value="1"/>
</dbReference>
<comment type="similarity">
    <text evidence="2">Belongs to the G-protein coupled receptor 1 family.</text>
</comment>